<dbReference type="PATRIC" id="fig|1415166.3.peg.6699"/>
<keyword evidence="1" id="KW-0173">Coenzyme A biosynthesis</keyword>
<dbReference type="OrthoDB" id="9799092at2"/>
<dbReference type="Gene3D" id="3.30.460.10">
    <property type="entry name" value="Beta Polymerase, domain 2"/>
    <property type="match status" value="1"/>
</dbReference>
<dbReference type="Proteomes" id="UP000019150">
    <property type="component" value="Chromosome"/>
</dbReference>
<dbReference type="EMBL" id="CP006850">
    <property type="protein sequence ID" value="AHH21288.1"/>
    <property type="molecule type" value="Genomic_DNA"/>
</dbReference>
<evidence type="ECO:0000313" key="4">
    <source>
        <dbReference type="Proteomes" id="UP000019150"/>
    </source>
</evidence>
<dbReference type="KEGG" id="nno:NONO_c65180"/>
<dbReference type="InterPro" id="IPR043519">
    <property type="entry name" value="NT_sf"/>
</dbReference>
<dbReference type="PANTHER" id="PTHR34822:SF1">
    <property type="entry name" value="GRPB FAMILY PROTEIN"/>
    <property type="match status" value="1"/>
</dbReference>
<dbReference type="RefSeq" id="WP_025352604.1">
    <property type="nucleotide sequence ID" value="NZ_CP006850.1"/>
</dbReference>
<dbReference type="eggNOG" id="COG2320">
    <property type="taxonomic scope" value="Bacteria"/>
</dbReference>
<protein>
    <submittedName>
        <fullName evidence="3">UPF0157 family protein</fullName>
    </submittedName>
</protein>
<dbReference type="SUPFAM" id="SSF81301">
    <property type="entry name" value="Nucleotidyltransferase"/>
    <property type="match status" value="1"/>
</dbReference>
<feature type="region of interest" description="Disordered" evidence="2">
    <location>
        <begin position="1"/>
        <end position="26"/>
    </location>
</feature>
<name>W5TQQ6_9NOCA</name>
<dbReference type="AlphaFoldDB" id="W5TQQ6"/>
<proteinExistence type="predicted"/>
<dbReference type="InterPro" id="IPR007344">
    <property type="entry name" value="GrpB/CoaE"/>
</dbReference>
<gene>
    <name evidence="3" type="ORF">NONO_c65180</name>
</gene>
<evidence type="ECO:0000256" key="1">
    <source>
        <dbReference type="ARBA" id="ARBA00022993"/>
    </source>
</evidence>
<dbReference type="STRING" id="1415166.NONO_c65180"/>
<feature type="compositionally biased region" description="Basic and acidic residues" evidence="2">
    <location>
        <begin position="1"/>
        <end position="13"/>
    </location>
</feature>
<evidence type="ECO:0000256" key="2">
    <source>
        <dbReference type="SAM" id="MobiDB-lite"/>
    </source>
</evidence>
<dbReference type="GO" id="GO:0015937">
    <property type="term" value="P:coenzyme A biosynthetic process"/>
    <property type="evidence" value="ECO:0007669"/>
    <property type="project" value="UniProtKB-KW"/>
</dbReference>
<dbReference type="PANTHER" id="PTHR34822">
    <property type="entry name" value="GRPB DOMAIN PROTEIN (AFU_ORTHOLOGUE AFUA_1G01530)"/>
    <property type="match status" value="1"/>
</dbReference>
<dbReference type="Pfam" id="PF04229">
    <property type="entry name" value="GrpB"/>
    <property type="match status" value="1"/>
</dbReference>
<reference evidence="3 4" key="1">
    <citation type="journal article" date="2014" name="Appl. Environ. Microbiol.">
        <title>Insights into the Microbial Degradation of Rubber and Gutta-Percha by Analysis of the Complete Genome of Nocardia nova SH22a.</title>
        <authorList>
            <person name="Luo Q."/>
            <person name="Hiessl S."/>
            <person name="Poehlein A."/>
            <person name="Daniel R."/>
            <person name="Steinbuchel A."/>
        </authorList>
    </citation>
    <scope>NUCLEOTIDE SEQUENCE [LARGE SCALE GENOMIC DNA]</scope>
    <source>
        <strain evidence="3">SH22a</strain>
    </source>
</reference>
<evidence type="ECO:0000313" key="3">
    <source>
        <dbReference type="EMBL" id="AHH21288.1"/>
    </source>
</evidence>
<organism evidence="3 4">
    <name type="scientific">Nocardia nova SH22a</name>
    <dbReference type="NCBI Taxonomy" id="1415166"/>
    <lineage>
        <taxon>Bacteria</taxon>
        <taxon>Bacillati</taxon>
        <taxon>Actinomycetota</taxon>
        <taxon>Actinomycetes</taxon>
        <taxon>Mycobacteriales</taxon>
        <taxon>Nocardiaceae</taxon>
        <taxon>Nocardia</taxon>
    </lineage>
</organism>
<accession>W5TQQ6</accession>
<keyword evidence="4" id="KW-1185">Reference proteome</keyword>
<dbReference type="HOGENOM" id="CLU_086407_1_0_11"/>
<sequence length="195" mass="22144">MPSHAEITRHTDPDPDVDPWVGGRPEEDPVEIVAYDPNWPQRFETQAARIRTALGVAVIDIDHVGSTSVEGLAAKDVVDVDLTIADPRAEETYVPLLEPLGYTHIIREPSWHEHRMLHLPDPRVNLHVFGPDCPEVIRHRMFRDWLRTHPDDRALYEAAKRSAVPGGGAVMDYNLRKQPVIRVIYDRLFRAAGML</sequence>